<dbReference type="Pfam" id="PF00012">
    <property type="entry name" value="HSP70"/>
    <property type="match status" value="1"/>
</dbReference>
<name>A0A8J3VGZ7_9ACTN</name>
<feature type="transmembrane region" description="Helical" evidence="4">
    <location>
        <begin position="542"/>
        <end position="572"/>
    </location>
</feature>
<gene>
    <name evidence="5" type="ORF">Rhe02_37790</name>
</gene>
<feature type="transmembrane region" description="Helical" evidence="4">
    <location>
        <begin position="441"/>
        <end position="466"/>
    </location>
</feature>
<dbReference type="RefSeq" id="WP_203909556.1">
    <property type="nucleotide sequence ID" value="NZ_BONY01000021.1"/>
</dbReference>
<organism evidence="5 6">
    <name type="scientific">Rhizocola hellebori</name>
    <dbReference type="NCBI Taxonomy" id="1392758"/>
    <lineage>
        <taxon>Bacteria</taxon>
        <taxon>Bacillati</taxon>
        <taxon>Actinomycetota</taxon>
        <taxon>Actinomycetes</taxon>
        <taxon>Micromonosporales</taxon>
        <taxon>Micromonosporaceae</taxon>
        <taxon>Rhizocola</taxon>
    </lineage>
</organism>
<evidence type="ECO:0008006" key="7">
    <source>
        <dbReference type="Google" id="ProtNLM"/>
    </source>
</evidence>
<dbReference type="InterPro" id="IPR043129">
    <property type="entry name" value="ATPase_NBD"/>
</dbReference>
<dbReference type="Gene3D" id="3.30.420.40">
    <property type="match status" value="2"/>
</dbReference>
<dbReference type="GO" id="GO:0005524">
    <property type="term" value="F:ATP binding"/>
    <property type="evidence" value="ECO:0007669"/>
    <property type="project" value="UniProtKB-KW"/>
</dbReference>
<evidence type="ECO:0000256" key="4">
    <source>
        <dbReference type="SAM" id="Phobius"/>
    </source>
</evidence>
<evidence type="ECO:0000256" key="2">
    <source>
        <dbReference type="ARBA" id="ARBA00022840"/>
    </source>
</evidence>
<comment type="caution">
    <text evidence="5">The sequence shown here is derived from an EMBL/GenBank/DDBJ whole genome shotgun (WGS) entry which is preliminary data.</text>
</comment>
<feature type="transmembrane region" description="Helical" evidence="4">
    <location>
        <begin position="316"/>
        <end position="341"/>
    </location>
</feature>
<proteinExistence type="predicted"/>
<dbReference type="AlphaFoldDB" id="A0A8J3VGZ7"/>
<dbReference type="SUPFAM" id="SSF53067">
    <property type="entry name" value="Actin-like ATPase domain"/>
    <property type="match status" value="2"/>
</dbReference>
<protein>
    <recommendedName>
        <fullName evidence="7">Hsp70 family protein</fullName>
    </recommendedName>
</protein>
<keyword evidence="3" id="KW-0143">Chaperone</keyword>
<feature type="transmembrane region" description="Helical" evidence="4">
    <location>
        <begin position="362"/>
        <end position="386"/>
    </location>
</feature>
<sequence>MDFRRTTLAVEIGAVSTVAAVDRDGRRTALVVGDLITMPTPMIDGCDLITAVTTTHREAAGPVVTALAQHLRAVAAHAGRVDVAVITAPPTFGRRHREMLTAAGQEAGLGVVQVLDEAAAVAAESFPDAPEDAVVLVCHLGERASPVSVLRRHRSGWERVATQQITEATGDRLDHVLAQQVALHTPLVNSVRDQLAHARPQLRAGRSAAVVVPGQPAPISLSPTDLQHAAQPLRQAVTDAVADTLDAADVHADRLHGAVVYGDTAAVLSPSQNDHDRLGIPATLAAQGRLAAVYGALDSVTATPSTFGLSSPRPGWSWYGSALAAPIVCAVAGGLLVWQLFDIVTRSMPPPYSRLPVDYEKLRIYFDTGIFAIAGCVLTLACLAMGRQFAAALLADRSHAAARQAGRLYAFSAVVGLAVAVLQGLLAQAVIGGNTIYTPPYLTSAMAGAAVPAVTAMAIGLAAPWLHGPPPWTERVHFPLSSIVLAVGGVLAIEAQSNRLLTTTLPRTLVAILGICGAAMLGVAIALALVTQPAARLVLATLMGTACMIIVSFDNLHSTAVVYLFTVGLWWVRRASRVVADNLPPQWRNPLGLTRNDTGDSHHR</sequence>
<dbReference type="Proteomes" id="UP000612899">
    <property type="component" value="Unassembled WGS sequence"/>
</dbReference>
<reference evidence="5" key="1">
    <citation type="submission" date="2021-01" db="EMBL/GenBank/DDBJ databases">
        <title>Whole genome shotgun sequence of Rhizocola hellebori NBRC 109834.</title>
        <authorList>
            <person name="Komaki H."/>
            <person name="Tamura T."/>
        </authorList>
    </citation>
    <scope>NUCLEOTIDE SEQUENCE</scope>
    <source>
        <strain evidence="5">NBRC 109834</strain>
    </source>
</reference>
<evidence type="ECO:0000256" key="1">
    <source>
        <dbReference type="ARBA" id="ARBA00022741"/>
    </source>
</evidence>
<accession>A0A8J3VGZ7</accession>
<dbReference type="GO" id="GO:0140662">
    <property type="term" value="F:ATP-dependent protein folding chaperone"/>
    <property type="evidence" value="ECO:0007669"/>
    <property type="project" value="InterPro"/>
</dbReference>
<feature type="transmembrane region" description="Helical" evidence="4">
    <location>
        <begin position="509"/>
        <end position="530"/>
    </location>
</feature>
<keyword evidence="6" id="KW-1185">Reference proteome</keyword>
<feature type="transmembrane region" description="Helical" evidence="4">
    <location>
        <begin position="478"/>
        <end position="497"/>
    </location>
</feature>
<evidence type="ECO:0000313" key="5">
    <source>
        <dbReference type="EMBL" id="GIH05712.1"/>
    </source>
</evidence>
<keyword evidence="2" id="KW-0067">ATP-binding</keyword>
<keyword evidence="4" id="KW-1133">Transmembrane helix</keyword>
<dbReference type="EMBL" id="BONY01000021">
    <property type="protein sequence ID" value="GIH05712.1"/>
    <property type="molecule type" value="Genomic_DNA"/>
</dbReference>
<feature type="transmembrane region" description="Helical" evidence="4">
    <location>
        <begin position="406"/>
        <end position="429"/>
    </location>
</feature>
<keyword evidence="4" id="KW-0812">Transmembrane</keyword>
<evidence type="ECO:0000256" key="3">
    <source>
        <dbReference type="ARBA" id="ARBA00023186"/>
    </source>
</evidence>
<keyword evidence="1" id="KW-0547">Nucleotide-binding</keyword>
<keyword evidence="4" id="KW-0472">Membrane</keyword>
<evidence type="ECO:0000313" key="6">
    <source>
        <dbReference type="Proteomes" id="UP000612899"/>
    </source>
</evidence>
<dbReference type="Gene3D" id="3.90.640.10">
    <property type="entry name" value="Actin, Chain A, domain 4"/>
    <property type="match status" value="1"/>
</dbReference>
<dbReference type="InterPro" id="IPR013126">
    <property type="entry name" value="Hsp_70_fam"/>
</dbReference>